<gene>
    <name evidence="1" type="ORF">MSTHT_1310</name>
</gene>
<dbReference type="GO" id="GO:0016990">
    <property type="term" value="F:arginine deiminase activity"/>
    <property type="evidence" value="ECO:0007669"/>
    <property type="project" value="UniProtKB-EC"/>
</dbReference>
<dbReference type="EC" id="3.5.3.6" evidence="1"/>
<dbReference type="RefSeq" id="WP_048167142.1">
    <property type="nucleotide sequence ID" value="NZ_CP009501.1"/>
</dbReference>
<accession>A0A0E3KPN3</accession>
<dbReference type="AlphaFoldDB" id="A0A0E3KPN3"/>
<dbReference type="Gene3D" id="3.75.10.10">
    <property type="entry name" value="L-arginine/glycine Amidinotransferase, Chain A"/>
    <property type="match status" value="1"/>
</dbReference>
<dbReference type="HOGENOM" id="CLU_2857150_0_0_2"/>
<dbReference type="Proteomes" id="UP000066529">
    <property type="component" value="Chromosome"/>
</dbReference>
<evidence type="ECO:0000313" key="2">
    <source>
        <dbReference type="Proteomes" id="UP000066529"/>
    </source>
</evidence>
<protein>
    <submittedName>
        <fullName evidence="1">Arginine deiminase</fullName>
        <ecNumber evidence="1">3.5.3.6</ecNumber>
    </submittedName>
</protein>
<sequence>MGCEIEELSRSEKTKQSIAYGCDELGRLKSVLIHTPGEELSLINESNYEYWLYDNHSVASKRRM</sequence>
<reference evidence="1 2" key="1">
    <citation type="submission" date="2014-07" db="EMBL/GenBank/DDBJ databases">
        <title>Methanogenic archaea and the global carbon cycle.</title>
        <authorList>
            <person name="Henriksen J.R."/>
            <person name="Luke J."/>
            <person name="Reinhart S."/>
            <person name="Benedict M.N."/>
            <person name="Youngblut N.D."/>
            <person name="Metcalf M.E."/>
            <person name="Whitaker R.J."/>
            <person name="Metcalf W.W."/>
        </authorList>
    </citation>
    <scope>NUCLEOTIDE SEQUENCE [LARGE SCALE GENOMIC DNA]</scope>
    <source>
        <strain evidence="2">ATCC 43570 / DSM 1825 / OCM 12 / VKM B-1830 / TM-1</strain>
    </source>
</reference>
<dbReference type="GeneID" id="24848248"/>
<dbReference type="KEGG" id="mthr:MSTHT_1310"/>
<evidence type="ECO:0000313" key="1">
    <source>
        <dbReference type="EMBL" id="AKB13068.1"/>
    </source>
</evidence>
<name>A0A0E3KPN3_METTT</name>
<dbReference type="PATRIC" id="fig|523844.20.peg.1652"/>
<keyword evidence="1" id="KW-0378">Hydrolase</keyword>
<proteinExistence type="predicted"/>
<dbReference type="EMBL" id="CP009501">
    <property type="protein sequence ID" value="AKB13068.1"/>
    <property type="molecule type" value="Genomic_DNA"/>
</dbReference>
<dbReference type="STRING" id="523844.MSTHT_1310"/>
<organism evidence="1 2">
    <name type="scientific">Methanosarcina thermophila (strain ATCC 43570 / DSM 1825 / OCM 12 / VKM B-1830 / TM-1)</name>
    <dbReference type="NCBI Taxonomy" id="523844"/>
    <lineage>
        <taxon>Archaea</taxon>
        <taxon>Methanobacteriati</taxon>
        <taxon>Methanobacteriota</taxon>
        <taxon>Stenosarchaea group</taxon>
        <taxon>Methanomicrobia</taxon>
        <taxon>Methanosarcinales</taxon>
        <taxon>Methanosarcinaceae</taxon>
        <taxon>Methanosarcina</taxon>
    </lineage>
</organism>
<dbReference type="SUPFAM" id="SSF55909">
    <property type="entry name" value="Pentein"/>
    <property type="match status" value="1"/>
</dbReference>